<evidence type="ECO:0000256" key="1">
    <source>
        <dbReference type="SAM" id="Coils"/>
    </source>
</evidence>
<keyword evidence="3" id="KW-1185">Reference proteome</keyword>
<gene>
    <name evidence="2" type="ORF">PPERSA_03525</name>
</gene>
<proteinExistence type="predicted"/>
<evidence type="ECO:0000313" key="3">
    <source>
        <dbReference type="Proteomes" id="UP000054937"/>
    </source>
</evidence>
<keyword evidence="1" id="KW-0175">Coiled coil</keyword>
<organism evidence="2 3">
    <name type="scientific">Pseudocohnilembus persalinus</name>
    <name type="common">Ciliate</name>
    <dbReference type="NCBI Taxonomy" id="266149"/>
    <lineage>
        <taxon>Eukaryota</taxon>
        <taxon>Sar</taxon>
        <taxon>Alveolata</taxon>
        <taxon>Ciliophora</taxon>
        <taxon>Intramacronucleata</taxon>
        <taxon>Oligohymenophorea</taxon>
        <taxon>Scuticociliatia</taxon>
        <taxon>Philasterida</taxon>
        <taxon>Pseudocohnilembidae</taxon>
        <taxon>Pseudocohnilembus</taxon>
    </lineage>
</organism>
<name>A0A0V0R2A8_PSEPJ</name>
<evidence type="ECO:0000313" key="2">
    <source>
        <dbReference type="EMBL" id="KRX08654.1"/>
    </source>
</evidence>
<sequence>MLVPKTQPIKTKQSLTQKFKYGLYSANKLQANDINIPLHLQEQYEDEYEYDQDNRLNNQENKQTNKSFNYNQYPGLNWGKNQNNIRTPQNSGRTYTLLPNFISSKNGTFQEKNDNKELQKDKNEYLNKNQHLKEQILRNKQRRQSLNSDFLQKREIRNQIRKQSQQYQGIMGVNGGNQYPDFLNSSQNYRGIEKQQSKDYVGDLPRRGSIRGIEDQLTMHKFQQNNNLIKNNIQMQPNNFNQQMGINKEQFKRKGQNRSMTSHGYIPSRIMQRNYFLII</sequence>
<dbReference type="Proteomes" id="UP000054937">
    <property type="component" value="Unassembled WGS sequence"/>
</dbReference>
<protein>
    <submittedName>
        <fullName evidence="2">Uncharacterized protein</fullName>
    </submittedName>
</protein>
<dbReference type="AlphaFoldDB" id="A0A0V0R2A8"/>
<dbReference type="InParanoid" id="A0A0V0R2A8"/>
<comment type="caution">
    <text evidence="2">The sequence shown here is derived from an EMBL/GenBank/DDBJ whole genome shotgun (WGS) entry which is preliminary data.</text>
</comment>
<feature type="coiled-coil region" evidence="1">
    <location>
        <begin position="115"/>
        <end position="142"/>
    </location>
</feature>
<dbReference type="EMBL" id="LDAU01000060">
    <property type="protein sequence ID" value="KRX08654.1"/>
    <property type="molecule type" value="Genomic_DNA"/>
</dbReference>
<reference evidence="2 3" key="1">
    <citation type="journal article" date="2015" name="Sci. Rep.">
        <title>Genome of the facultative scuticociliatosis pathogen Pseudocohnilembus persalinus provides insight into its virulence through horizontal gene transfer.</title>
        <authorList>
            <person name="Xiong J."/>
            <person name="Wang G."/>
            <person name="Cheng J."/>
            <person name="Tian M."/>
            <person name="Pan X."/>
            <person name="Warren A."/>
            <person name="Jiang C."/>
            <person name="Yuan D."/>
            <person name="Miao W."/>
        </authorList>
    </citation>
    <scope>NUCLEOTIDE SEQUENCE [LARGE SCALE GENOMIC DNA]</scope>
    <source>
        <strain evidence="2">36N120E</strain>
    </source>
</reference>
<accession>A0A0V0R2A8</accession>